<dbReference type="GO" id="GO:0016174">
    <property type="term" value="F:NAD(P)H oxidase H2O2-forming activity"/>
    <property type="evidence" value="ECO:0007669"/>
    <property type="project" value="TreeGrafter"/>
</dbReference>
<dbReference type="InterPro" id="IPR050446">
    <property type="entry name" value="FAD-oxidoreductase/Apoptosis"/>
</dbReference>
<dbReference type="OrthoDB" id="6029at2759"/>
<dbReference type="PANTHER" id="PTHR43557:SF4">
    <property type="entry name" value="APOPTOSIS-INDUCING FACTOR 1, MITOCHONDRIAL"/>
    <property type="match status" value="1"/>
</dbReference>
<evidence type="ECO:0000313" key="5">
    <source>
        <dbReference type="Proteomes" id="UP000000759"/>
    </source>
</evidence>
<keyword evidence="1" id="KW-0285">Flavoprotein</keyword>
<protein>
    <recommendedName>
        <fullName evidence="6">FAD/NAD(P)-binding domain-containing protein</fullName>
    </recommendedName>
</protein>
<gene>
    <name evidence="4" type="ORF">PHATRDRAFT_45212</name>
</gene>
<dbReference type="Gene3D" id="3.50.50.60">
    <property type="entry name" value="FAD/NAD(P)-binding domain"/>
    <property type="match status" value="2"/>
</dbReference>
<keyword evidence="3" id="KW-0560">Oxidoreductase</keyword>
<dbReference type="GO" id="GO:0071949">
    <property type="term" value="F:FAD binding"/>
    <property type="evidence" value="ECO:0007669"/>
    <property type="project" value="TreeGrafter"/>
</dbReference>
<dbReference type="GO" id="GO:0033108">
    <property type="term" value="P:mitochondrial respiratory chain complex assembly"/>
    <property type="evidence" value="ECO:0007669"/>
    <property type="project" value="TreeGrafter"/>
</dbReference>
<dbReference type="PANTHER" id="PTHR43557">
    <property type="entry name" value="APOPTOSIS-INDUCING FACTOR 1"/>
    <property type="match status" value="1"/>
</dbReference>
<dbReference type="RefSeq" id="XP_002179443.1">
    <property type="nucleotide sequence ID" value="XM_002179407.1"/>
</dbReference>
<dbReference type="EMBL" id="CM000609">
    <property type="protein sequence ID" value="EEC49266.1"/>
    <property type="molecule type" value="Genomic_DNA"/>
</dbReference>
<dbReference type="KEGG" id="pti:PHATRDRAFT_45212"/>
<dbReference type="GO" id="GO:0012501">
    <property type="term" value="P:programmed cell death"/>
    <property type="evidence" value="ECO:0007669"/>
    <property type="project" value="TreeGrafter"/>
</dbReference>
<evidence type="ECO:0000256" key="3">
    <source>
        <dbReference type="ARBA" id="ARBA00023002"/>
    </source>
</evidence>
<dbReference type="GeneID" id="7200096"/>
<dbReference type="GO" id="GO:0005739">
    <property type="term" value="C:mitochondrion"/>
    <property type="evidence" value="ECO:0007669"/>
    <property type="project" value="TreeGrafter"/>
</dbReference>
<dbReference type="InterPro" id="IPR036188">
    <property type="entry name" value="FAD/NAD-bd_sf"/>
</dbReference>
<evidence type="ECO:0000256" key="2">
    <source>
        <dbReference type="ARBA" id="ARBA00022827"/>
    </source>
</evidence>
<evidence type="ECO:0008006" key="6">
    <source>
        <dbReference type="Google" id="ProtNLM"/>
    </source>
</evidence>
<dbReference type="SUPFAM" id="SSF51905">
    <property type="entry name" value="FAD/NAD(P)-binding domain"/>
    <property type="match status" value="1"/>
</dbReference>
<reference evidence="4 5" key="1">
    <citation type="journal article" date="2008" name="Nature">
        <title>The Phaeodactylum genome reveals the evolutionary history of diatom genomes.</title>
        <authorList>
            <person name="Bowler C."/>
            <person name="Allen A.E."/>
            <person name="Badger J.H."/>
            <person name="Grimwood J."/>
            <person name="Jabbari K."/>
            <person name="Kuo A."/>
            <person name="Maheswari U."/>
            <person name="Martens C."/>
            <person name="Maumus F."/>
            <person name="Otillar R.P."/>
            <person name="Rayko E."/>
            <person name="Salamov A."/>
            <person name="Vandepoele K."/>
            <person name="Beszteri B."/>
            <person name="Gruber A."/>
            <person name="Heijde M."/>
            <person name="Katinka M."/>
            <person name="Mock T."/>
            <person name="Valentin K."/>
            <person name="Verret F."/>
            <person name="Berges J.A."/>
            <person name="Brownlee C."/>
            <person name="Cadoret J.P."/>
            <person name="Chiovitti A."/>
            <person name="Choi C.J."/>
            <person name="Coesel S."/>
            <person name="De Martino A."/>
            <person name="Detter J.C."/>
            <person name="Durkin C."/>
            <person name="Falciatore A."/>
            <person name="Fournet J."/>
            <person name="Haruta M."/>
            <person name="Huysman M.J."/>
            <person name="Jenkins B.D."/>
            <person name="Jiroutova K."/>
            <person name="Jorgensen R.E."/>
            <person name="Joubert Y."/>
            <person name="Kaplan A."/>
            <person name="Kroger N."/>
            <person name="Kroth P.G."/>
            <person name="La Roche J."/>
            <person name="Lindquist E."/>
            <person name="Lommer M."/>
            <person name="Martin-Jezequel V."/>
            <person name="Lopez P.J."/>
            <person name="Lucas S."/>
            <person name="Mangogna M."/>
            <person name="McGinnis K."/>
            <person name="Medlin L.K."/>
            <person name="Montsant A."/>
            <person name="Oudot-Le Secq M.P."/>
            <person name="Napoli C."/>
            <person name="Obornik M."/>
            <person name="Parker M.S."/>
            <person name="Petit J.L."/>
            <person name="Porcel B.M."/>
            <person name="Poulsen N."/>
            <person name="Robison M."/>
            <person name="Rychlewski L."/>
            <person name="Rynearson T.A."/>
            <person name="Schmutz J."/>
            <person name="Shapiro H."/>
            <person name="Siaut M."/>
            <person name="Stanley M."/>
            <person name="Sussman M.R."/>
            <person name="Taylor A.R."/>
            <person name="Vardi A."/>
            <person name="von Dassow P."/>
            <person name="Vyverman W."/>
            <person name="Willis A."/>
            <person name="Wyrwicz L.S."/>
            <person name="Rokhsar D.S."/>
            <person name="Weissenbach J."/>
            <person name="Armbrust E.V."/>
            <person name="Green B.R."/>
            <person name="Van de Peer Y."/>
            <person name="Grigoriev I.V."/>
        </authorList>
    </citation>
    <scope>NUCLEOTIDE SEQUENCE [LARGE SCALE GENOMIC DNA]</scope>
    <source>
        <strain evidence="4 5">CCAP 1055/1</strain>
    </source>
</reference>
<keyword evidence="5" id="KW-1185">Reference proteome</keyword>
<dbReference type="eggNOG" id="ENOG502SCSI">
    <property type="taxonomic scope" value="Eukaryota"/>
</dbReference>
<dbReference type="AlphaFoldDB" id="B7FWV0"/>
<name>B7FWV0_PHATC</name>
<dbReference type="Proteomes" id="UP000000759">
    <property type="component" value="Chromosome 6"/>
</dbReference>
<sequence>MRAQGFWNSFIPWRKLTGAGSVAVGQVCCGDKFHAFLNDNKQKVQRSKTLQCSYGQYSEYILQSLLRLQTFEILPVARTLLESTRDEAHFKRNNRQIVKDTAKVYDFVIIGHGNCGRSALETLRRKCPSATVALVDPLRPLATAGADYYPCRVTALDPRSQAVQLETTDDVRYRHAVLLATGAHGAPIPHYLMDSKATSRVLEVRPSVLPSSDQRPIISPELVRKSVQQTAANGLRIGVLGSGWDAIDLVLVASNHGKTRPTIAFGNPGPASHMLPSYLSSAVARRLRTKKIEVLDRTLVRYISCEEENAELQIYTAKSYDFLDSFRTTVDLVVVAPEISGARGSAVLPTNNIPSHLESSRKGRSWYETWFNQAMSSVTDRGTVVCYKDDGRVSVNTELVVCSGVYAAGSVAKYANGLTGHADVAGVGIEDARSAGKVAAMNMGRQYRASSLLGSMKRDEELAVAHTKDPLPVWRSDLRSYAGNGSDRTSCLSEIGISCLAVGHCDSDRFATHAVWWTNQAAQRRLLRSLNEDLNEQLVHELKTAVLTNGGFGSLENELDQVRMSKYLESTSRRLVAIAFGGNTTAAPGRLLEGALDDFPRPLHRFTEVRPPSVRSHGLLKRKDGHGQGVLGEDLFARYQEPVADALPAQPIAGVGYASTQGTSGNRKSYAAAHEMYEWALWEQKEKRWDENEDVARPPKEDAIWIRKGDEQKNVAFKDTVAAAYSAAIWR</sequence>
<evidence type="ECO:0000313" key="4">
    <source>
        <dbReference type="EMBL" id="EEC49266.1"/>
    </source>
</evidence>
<keyword evidence="2" id="KW-0274">FAD</keyword>
<reference evidence="5" key="2">
    <citation type="submission" date="2008-08" db="EMBL/GenBank/DDBJ databases">
        <authorList>
            <consortium name="Diatom Consortium"/>
            <person name="Grigoriev I."/>
            <person name="Grimwood J."/>
            <person name="Kuo A."/>
            <person name="Otillar R.P."/>
            <person name="Salamov A."/>
            <person name="Detter J.C."/>
            <person name="Lindquist E."/>
            <person name="Shapiro H."/>
            <person name="Lucas S."/>
            <person name="Glavina del Rio T."/>
            <person name="Pitluck S."/>
            <person name="Rokhsar D."/>
            <person name="Bowler C."/>
        </authorList>
    </citation>
    <scope>GENOME REANNOTATION</scope>
    <source>
        <strain evidence="5">CCAP 1055/1</strain>
    </source>
</reference>
<evidence type="ECO:0000256" key="1">
    <source>
        <dbReference type="ARBA" id="ARBA00022630"/>
    </source>
</evidence>
<dbReference type="HOGENOM" id="CLU_508545_0_0_1"/>
<organism evidence="4 5">
    <name type="scientific">Phaeodactylum tricornutum (strain CCAP 1055/1)</name>
    <dbReference type="NCBI Taxonomy" id="556484"/>
    <lineage>
        <taxon>Eukaryota</taxon>
        <taxon>Sar</taxon>
        <taxon>Stramenopiles</taxon>
        <taxon>Ochrophyta</taxon>
        <taxon>Bacillariophyta</taxon>
        <taxon>Bacillariophyceae</taxon>
        <taxon>Bacillariophycidae</taxon>
        <taxon>Naviculales</taxon>
        <taxon>Phaeodactylaceae</taxon>
        <taxon>Phaeodactylum</taxon>
    </lineage>
</organism>
<accession>B7FWV0</accession>
<dbReference type="InParanoid" id="B7FWV0"/>
<proteinExistence type="predicted"/>
<dbReference type="PaxDb" id="2850-Phatr45212"/>